<evidence type="ECO:0000256" key="4">
    <source>
        <dbReference type="ARBA" id="ARBA00023163"/>
    </source>
</evidence>
<dbReference type="PROSITE" id="PS00356">
    <property type="entry name" value="HTH_LACI_1"/>
    <property type="match status" value="1"/>
</dbReference>
<evidence type="ECO:0000259" key="5">
    <source>
        <dbReference type="PROSITE" id="PS50932"/>
    </source>
</evidence>
<dbReference type="FunFam" id="1.10.260.40:FF:000002">
    <property type="entry name" value="HTH-type transcriptional repressor PurR"/>
    <property type="match status" value="1"/>
</dbReference>
<dbReference type="InterPro" id="IPR001761">
    <property type="entry name" value="Peripla_BP/Lac1_sug-bd_dom"/>
</dbReference>
<reference evidence="6 7" key="1">
    <citation type="submission" date="2009-06" db="EMBL/GenBank/DDBJ databases">
        <title>The draft genome of Clostridium carboxidivorans P7.</title>
        <authorList>
            <consortium name="US DOE Joint Genome Institute (JGI-PGF)"/>
            <person name="Lucas S."/>
            <person name="Copeland A."/>
            <person name="Lapidus A."/>
            <person name="Glavina del Rio T."/>
            <person name="Tice H."/>
            <person name="Bruce D."/>
            <person name="Goodwin L."/>
            <person name="Pitluck S."/>
            <person name="Larimer F."/>
            <person name="Land M.L."/>
            <person name="Hauser L."/>
            <person name="Hemme C.L."/>
        </authorList>
    </citation>
    <scope>NUCLEOTIDE SEQUENCE [LARGE SCALE GENOMIC DNA]</scope>
    <source>
        <strain evidence="6 7">P7</strain>
    </source>
</reference>
<dbReference type="SUPFAM" id="SSF53822">
    <property type="entry name" value="Periplasmic binding protein-like I"/>
    <property type="match status" value="1"/>
</dbReference>
<dbReference type="EC" id="5.1.1.1" evidence="6"/>
<keyword evidence="3" id="KW-0238">DNA-binding</keyword>
<dbReference type="InterPro" id="IPR000843">
    <property type="entry name" value="HTH_LacI"/>
</dbReference>
<evidence type="ECO:0000256" key="2">
    <source>
        <dbReference type="ARBA" id="ARBA00023015"/>
    </source>
</evidence>
<dbReference type="Gene3D" id="3.40.50.2300">
    <property type="match status" value="2"/>
</dbReference>
<evidence type="ECO:0000313" key="6">
    <source>
        <dbReference type="EMBL" id="EET86901.1"/>
    </source>
</evidence>
<proteinExistence type="predicted"/>
<dbReference type="PRINTS" id="PR00036">
    <property type="entry name" value="HTHLACI"/>
</dbReference>
<dbReference type="CDD" id="cd06267">
    <property type="entry name" value="PBP1_LacI_sugar_binding-like"/>
    <property type="match status" value="1"/>
</dbReference>
<dbReference type="SUPFAM" id="SSF47413">
    <property type="entry name" value="lambda repressor-like DNA-binding domains"/>
    <property type="match status" value="1"/>
</dbReference>
<accession>C6PV06</accession>
<organism evidence="6 7">
    <name type="scientific">Clostridium carboxidivorans P7</name>
    <dbReference type="NCBI Taxonomy" id="536227"/>
    <lineage>
        <taxon>Bacteria</taxon>
        <taxon>Bacillati</taxon>
        <taxon>Bacillota</taxon>
        <taxon>Clostridia</taxon>
        <taxon>Eubacteriales</taxon>
        <taxon>Clostridiaceae</taxon>
        <taxon>Clostridium</taxon>
    </lineage>
</organism>
<dbReference type="OrthoDB" id="9789891at2"/>
<dbReference type="GO" id="GO:0008784">
    <property type="term" value="F:alanine racemase activity"/>
    <property type="evidence" value="ECO:0007669"/>
    <property type="project" value="UniProtKB-EC"/>
</dbReference>
<dbReference type="eggNOG" id="COG1609">
    <property type="taxonomic scope" value="Bacteria"/>
</dbReference>
<dbReference type="Gene3D" id="1.10.260.40">
    <property type="entry name" value="lambda repressor-like DNA-binding domains"/>
    <property type="match status" value="1"/>
</dbReference>
<keyword evidence="1" id="KW-0678">Repressor</keyword>
<dbReference type="InterPro" id="IPR010982">
    <property type="entry name" value="Lambda_DNA-bd_dom_sf"/>
</dbReference>
<dbReference type="AlphaFoldDB" id="C6PV06"/>
<dbReference type="Proteomes" id="UP000004198">
    <property type="component" value="Unassembled WGS sequence"/>
</dbReference>
<keyword evidence="4" id="KW-0804">Transcription</keyword>
<evidence type="ECO:0000256" key="1">
    <source>
        <dbReference type="ARBA" id="ARBA00022491"/>
    </source>
</evidence>
<protein>
    <submittedName>
        <fullName evidence="6">Transcriptional regulator, LacI family</fullName>
        <ecNumber evidence="6">5.1.1.1</ecNumber>
    </submittedName>
</protein>
<name>C6PV06_9CLOT</name>
<dbReference type="Pfam" id="PF00356">
    <property type="entry name" value="LacI"/>
    <property type="match status" value="1"/>
</dbReference>
<dbReference type="PROSITE" id="PS50932">
    <property type="entry name" value="HTH_LACI_2"/>
    <property type="match status" value="1"/>
</dbReference>
<keyword evidence="2" id="KW-0805">Transcription regulation</keyword>
<dbReference type="GO" id="GO:0003700">
    <property type="term" value="F:DNA-binding transcription factor activity"/>
    <property type="evidence" value="ECO:0007669"/>
    <property type="project" value="TreeGrafter"/>
</dbReference>
<evidence type="ECO:0000313" key="7">
    <source>
        <dbReference type="Proteomes" id="UP000004198"/>
    </source>
</evidence>
<keyword evidence="7" id="KW-1185">Reference proteome</keyword>
<keyword evidence="6" id="KW-0413">Isomerase</keyword>
<dbReference type="SMART" id="SM00354">
    <property type="entry name" value="HTH_LACI"/>
    <property type="match status" value="1"/>
</dbReference>
<dbReference type="InterPro" id="IPR028082">
    <property type="entry name" value="Peripla_BP_I"/>
</dbReference>
<dbReference type="STRING" id="536227.Ccar_18705"/>
<dbReference type="CDD" id="cd01392">
    <property type="entry name" value="HTH_LacI"/>
    <property type="match status" value="1"/>
</dbReference>
<dbReference type="EMBL" id="ACVI01000041">
    <property type="protein sequence ID" value="EET86901.1"/>
    <property type="molecule type" value="Genomic_DNA"/>
</dbReference>
<feature type="domain" description="HTH lacI-type" evidence="5">
    <location>
        <begin position="3"/>
        <end position="57"/>
    </location>
</feature>
<dbReference type="RefSeq" id="WP_007061508.1">
    <property type="nucleotide sequence ID" value="NZ_ACVI01000041.1"/>
</dbReference>
<dbReference type="PANTHER" id="PTHR30146">
    <property type="entry name" value="LACI-RELATED TRANSCRIPTIONAL REPRESSOR"/>
    <property type="match status" value="1"/>
</dbReference>
<comment type="caution">
    <text evidence="6">The sequence shown here is derived from an EMBL/GenBank/DDBJ whole genome shotgun (WGS) entry which is preliminary data.</text>
</comment>
<evidence type="ECO:0000256" key="3">
    <source>
        <dbReference type="ARBA" id="ARBA00023125"/>
    </source>
</evidence>
<sequence>MPATIKDIAQKSGVSLTTVSRVLNNSGYVKEETKRKVLSAIKELNYTPSAIARSLSKNKTNTIGVVIPEINNQFYGEVIKGISEVAVEYNQNIILCNTDNDIEKEVRALKVLKEQRIQGIIIAPTSVEDDFNSEYLITIEQLGIPIVLADGHVKYADFSGAFVDNIKGAYESTEALIKAGHKKIAIITGRMNSDAAQNRLTGYKKALALNNIPFNERYVFKGDYGERLAYELTKKMLLMEDRPTAVFTSSNKMTIGCIKALTEEGLKIPKDIALIGFDRIDILNSLGMDISFVDGPTTELGNIAMKILMENIKNIENFKVKKITIAPKLVLKGSERFVKSKLLKSILQVIKKI</sequence>
<dbReference type="GO" id="GO:0000976">
    <property type="term" value="F:transcription cis-regulatory region binding"/>
    <property type="evidence" value="ECO:0007669"/>
    <property type="project" value="TreeGrafter"/>
</dbReference>
<gene>
    <name evidence="6" type="ORF">CcarbDRAFT_2623</name>
</gene>
<dbReference type="PANTHER" id="PTHR30146:SF148">
    <property type="entry name" value="HTH-TYPE TRANSCRIPTIONAL REPRESSOR PURR-RELATED"/>
    <property type="match status" value="1"/>
</dbReference>
<dbReference type="Pfam" id="PF00532">
    <property type="entry name" value="Peripla_BP_1"/>
    <property type="match status" value="1"/>
</dbReference>